<dbReference type="InterPro" id="IPR050183">
    <property type="entry name" value="DsbB"/>
</dbReference>
<dbReference type="GO" id="GO:0009055">
    <property type="term" value="F:electron transfer activity"/>
    <property type="evidence" value="ECO:0007669"/>
    <property type="project" value="UniProtKB-UniRule"/>
</dbReference>
<dbReference type="GO" id="GO:0015035">
    <property type="term" value="F:protein-disulfide reductase activity"/>
    <property type="evidence" value="ECO:0007669"/>
    <property type="project" value="UniProtKB-UniRule"/>
</dbReference>
<evidence type="ECO:0000313" key="20">
    <source>
        <dbReference type="Proteomes" id="UP000254712"/>
    </source>
</evidence>
<feature type="transmembrane region" description="Helical" evidence="18">
    <location>
        <begin position="71"/>
        <end position="89"/>
    </location>
</feature>
<keyword evidence="3 17" id="KW-0813">Transport</keyword>
<dbReference type="InterPro" id="IPR003752">
    <property type="entry name" value="DiS_bond_form_DsbB/BdbC"/>
</dbReference>
<evidence type="ECO:0000256" key="1">
    <source>
        <dbReference type="ARBA" id="ARBA00004429"/>
    </source>
</evidence>
<feature type="transmembrane region" description="Helical" evidence="18">
    <location>
        <begin position="12"/>
        <end position="33"/>
    </location>
</feature>
<evidence type="ECO:0000256" key="3">
    <source>
        <dbReference type="ARBA" id="ARBA00022448"/>
    </source>
</evidence>
<evidence type="ECO:0000313" key="19">
    <source>
        <dbReference type="EMBL" id="SUH37029.1"/>
    </source>
</evidence>
<dbReference type="AlphaFoldDB" id="A0A379WSG2"/>
<evidence type="ECO:0000256" key="10">
    <source>
        <dbReference type="ARBA" id="ARBA00023136"/>
    </source>
</evidence>
<dbReference type="Pfam" id="PF02600">
    <property type="entry name" value="DsbB"/>
    <property type="match status" value="1"/>
</dbReference>
<keyword evidence="9 17" id="KW-0560">Oxidoreductase</keyword>
<feature type="topological domain" description="Periplasmic" evidence="17">
    <location>
        <begin position="90"/>
        <end position="144"/>
    </location>
</feature>
<comment type="function">
    <text evidence="17">Required for disulfide bond formation in some periplasmic proteins. Acts by oxidizing the DsbA protein.</text>
</comment>
<dbReference type="Gene3D" id="1.20.1550.10">
    <property type="entry name" value="DsbB-like"/>
    <property type="match status" value="1"/>
</dbReference>
<evidence type="ECO:0000256" key="8">
    <source>
        <dbReference type="ARBA" id="ARBA00022989"/>
    </source>
</evidence>
<proteinExistence type="inferred from homology"/>
<evidence type="ECO:0000256" key="6">
    <source>
        <dbReference type="ARBA" id="ARBA00022692"/>
    </source>
</evidence>
<feature type="topological domain" description="Periplasmic" evidence="17">
    <location>
        <begin position="32"/>
        <end position="49"/>
    </location>
</feature>
<dbReference type="FunFam" id="1.20.1550.10:FF:000001">
    <property type="entry name" value="Disulfide bond formation protein B"/>
    <property type="match status" value="1"/>
</dbReference>
<keyword evidence="10 17" id="KW-0472">Membrane</keyword>
<dbReference type="GO" id="GO:0005886">
    <property type="term" value="C:plasma membrane"/>
    <property type="evidence" value="ECO:0007669"/>
    <property type="project" value="UniProtKB-SubCell"/>
</dbReference>
<feature type="topological domain" description="Cytoplasmic" evidence="17">
    <location>
        <begin position="66"/>
        <end position="71"/>
    </location>
</feature>
<evidence type="ECO:0000256" key="13">
    <source>
        <dbReference type="ARBA" id="ARBA00023284"/>
    </source>
</evidence>
<comment type="function">
    <text evidence="14">Required for disulfide bond formation in some periplasmic proteins such as PhoA or OmpA. Acts by oxidizing the DsbA protein.</text>
</comment>
<dbReference type="SUPFAM" id="SSF158442">
    <property type="entry name" value="DsbB-like"/>
    <property type="match status" value="1"/>
</dbReference>
<keyword evidence="6 17" id="KW-0812">Transmembrane</keyword>
<reference evidence="19 20" key="1">
    <citation type="submission" date="2018-06" db="EMBL/GenBank/DDBJ databases">
        <authorList>
            <consortium name="Pathogen Informatics"/>
            <person name="Doyle S."/>
        </authorList>
    </citation>
    <scope>NUCLEOTIDE SEQUENCE [LARGE SCALE GENOMIC DNA]</scope>
    <source>
        <strain evidence="19 20">NCTC8261</strain>
    </source>
</reference>
<feature type="disulfide bond" description="Redox-active" evidence="17">
    <location>
        <begin position="41"/>
        <end position="44"/>
    </location>
</feature>
<evidence type="ECO:0000256" key="17">
    <source>
        <dbReference type="HAMAP-Rule" id="MF_00286"/>
    </source>
</evidence>
<evidence type="ECO:0000256" key="9">
    <source>
        <dbReference type="ARBA" id="ARBA00023002"/>
    </source>
</evidence>
<evidence type="ECO:0000256" key="7">
    <source>
        <dbReference type="ARBA" id="ARBA00022982"/>
    </source>
</evidence>
<feature type="topological domain" description="Cytoplasmic" evidence="17">
    <location>
        <begin position="164"/>
        <end position="195"/>
    </location>
</feature>
<keyword evidence="5" id="KW-0997">Cell inner membrane</keyword>
<feature type="transmembrane region" description="Helical" evidence="18">
    <location>
        <begin position="45"/>
        <end position="64"/>
    </location>
</feature>
<evidence type="ECO:0000256" key="15">
    <source>
        <dbReference type="ARBA" id="ARBA00068851"/>
    </source>
</evidence>
<evidence type="ECO:0000256" key="16">
    <source>
        <dbReference type="ARBA" id="ARBA00078587"/>
    </source>
</evidence>
<evidence type="ECO:0000256" key="5">
    <source>
        <dbReference type="ARBA" id="ARBA00022519"/>
    </source>
</evidence>
<evidence type="ECO:0000256" key="12">
    <source>
        <dbReference type="ARBA" id="ARBA00023186"/>
    </source>
</evidence>
<keyword evidence="12 17" id="KW-0143">Chaperone</keyword>
<feature type="transmembrane region" description="Helical" evidence="18">
    <location>
        <begin position="145"/>
        <end position="166"/>
    </location>
</feature>
<dbReference type="PANTHER" id="PTHR36570">
    <property type="entry name" value="DISULFIDE BOND FORMATION PROTEIN B"/>
    <property type="match status" value="1"/>
</dbReference>
<sequence length="195" mass="22333">MLRFLNQCSRGRGAWLLMAFTALALEMVALWFQHVMLLKPCVLCIYERCALFGVMGAGLVGAIAPKTPLRYVAMVIWIYSAWRGLQLAYEHTMIQLHPSPFMTCDFMARFPDWLPLGKWLPQVFVASGDCAERQWSFLTLEMPQWLLGIFAAYLVVAIAVVIAQAFKPKKTRPVRSLIHTLLRERFFFARSVVCQ</sequence>
<dbReference type="InterPro" id="IPR023380">
    <property type="entry name" value="DsbB-like_sf"/>
</dbReference>
<dbReference type="HAMAP" id="MF_00286">
    <property type="entry name" value="DsbB"/>
    <property type="match status" value="1"/>
</dbReference>
<keyword evidence="8 17" id="KW-1133">Transmembrane helix</keyword>
<dbReference type="NCBIfam" id="NF002485">
    <property type="entry name" value="PRK01749.1"/>
    <property type="match status" value="1"/>
</dbReference>
<evidence type="ECO:0000256" key="18">
    <source>
        <dbReference type="SAM" id="Phobius"/>
    </source>
</evidence>
<evidence type="ECO:0000256" key="11">
    <source>
        <dbReference type="ARBA" id="ARBA00023157"/>
    </source>
</evidence>
<dbReference type="GO" id="GO:0006457">
    <property type="term" value="P:protein folding"/>
    <property type="evidence" value="ECO:0007669"/>
    <property type="project" value="InterPro"/>
</dbReference>
<feature type="disulfide bond" description="Redox-active" evidence="17">
    <location>
        <begin position="104"/>
        <end position="130"/>
    </location>
</feature>
<keyword evidence="7 17" id="KW-0249">Electron transport</keyword>
<organism evidence="19 20">
    <name type="scientific">Salmonella enterica I</name>
    <dbReference type="NCBI Taxonomy" id="59201"/>
    <lineage>
        <taxon>Bacteria</taxon>
        <taxon>Pseudomonadati</taxon>
        <taxon>Pseudomonadota</taxon>
        <taxon>Gammaproteobacteria</taxon>
        <taxon>Enterobacterales</taxon>
        <taxon>Enterobacteriaceae</taxon>
        <taxon>Salmonella</taxon>
    </lineage>
</organism>
<dbReference type="Proteomes" id="UP000254712">
    <property type="component" value="Unassembled WGS sequence"/>
</dbReference>
<name>A0A379WSG2_SALET</name>
<keyword evidence="11 17" id="KW-1015">Disulfide bond</keyword>
<evidence type="ECO:0000256" key="14">
    <source>
        <dbReference type="ARBA" id="ARBA00058577"/>
    </source>
</evidence>
<dbReference type="PANTHER" id="PTHR36570:SF2">
    <property type="entry name" value="DISULFIDE BOND FORMATION PROTEIN B"/>
    <property type="match status" value="1"/>
</dbReference>
<gene>
    <name evidence="17 19" type="primary">dsbB</name>
    <name evidence="19" type="ORF">NCTC8261_03311</name>
</gene>
<comment type="subcellular location">
    <subcellularLocation>
        <location evidence="1">Cell inner membrane</location>
        <topology evidence="1">Multi-pass membrane protein</topology>
    </subcellularLocation>
    <subcellularLocation>
        <location evidence="17">Cell membrane</location>
        <topology evidence="17">Multi-pass membrane protein</topology>
    </subcellularLocation>
</comment>
<keyword evidence="13 17" id="KW-0676">Redox-active center</keyword>
<dbReference type="EMBL" id="UGXT01000002">
    <property type="protein sequence ID" value="SUH37029.1"/>
    <property type="molecule type" value="Genomic_DNA"/>
</dbReference>
<keyword evidence="4 17" id="KW-1003">Cell membrane</keyword>
<protein>
    <recommendedName>
        <fullName evidence="15 17">Disulfide bond formation protein B</fullName>
    </recommendedName>
    <alternativeName>
        <fullName evidence="16 17">Disulfide oxidoreductase</fullName>
    </alternativeName>
</protein>
<feature type="topological domain" description="Cytoplasmic" evidence="17">
    <location>
        <begin position="1"/>
        <end position="14"/>
    </location>
</feature>
<evidence type="ECO:0000256" key="2">
    <source>
        <dbReference type="ARBA" id="ARBA00008823"/>
    </source>
</evidence>
<accession>A0A379WSG2</accession>
<evidence type="ECO:0000256" key="4">
    <source>
        <dbReference type="ARBA" id="ARBA00022475"/>
    </source>
</evidence>
<comment type="similarity">
    <text evidence="2 17">Belongs to the DsbB family.</text>
</comment>
<dbReference type="InterPro" id="IPR022920">
    <property type="entry name" value="Disulphide_bond_form_DsbB"/>
</dbReference>